<organism evidence="2 3">
    <name type="scientific">Tulasnella calospora MUT 4182</name>
    <dbReference type="NCBI Taxonomy" id="1051891"/>
    <lineage>
        <taxon>Eukaryota</taxon>
        <taxon>Fungi</taxon>
        <taxon>Dikarya</taxon>
        <taxon>Basidiomycota</taxon>
        <taxon>Agaricomycotina</taxon>
        <taxon>Agaricomycetes</taxon>
        <taxon>Cantharellales</taxon>
        <taxon>Tulasnellaceae</taxon>
        <taxon>Tulasnella</taxon>
    </lineage>
</organism>
<evidence type="ECO:0000313" key="3">
    <source>
        <dbReference type="Proteomes" id="UP000054248"/>
    </source>
</evidence>
<dbReference type="EMBL" id="KN823036">
    <property type="protein sequence ID" value="KIO25731.1"/>
    <property type="molecule type" value="Genomic_DNA"/>
</dbReference>
<feature type="compositionally biased region" description="Polar residues" evidence="1">
    <location>
        <begin position="20"/>
        <end position="40"/>
    </location>
</feature>
<feature type="region of interest" description="Disordered" evidence="1">
    <location>
        <begin position="19"/>
        <end position="40"/>
    </location>
</feature>
<dbReference type="HOGENOM" id="CLU_2962626_0_0_1"/>
<sequence>MAMWKSESQRGIRRMVLIQKSKSPLPSNKMSITEGSNDGVQSEKGVLDTVQIIMLNYAK</sequence>
<gene>
    <name evidence="2" type="ORF">M407DRAFT_243960</name>
</gene>
<dbReference type="Proteomes" id="UP000054248">
    <property type="component" value="Unassembled WGS sequence"/>
</dbReference>
<accession>A0A0C3QH10</accession>
<reference evidence="2 3" key="1">
    <citation type="submission" date="2014-04" db="EMBL/GenBank/DDBJ databases">
        <authorList>
            <consortium name="DOE Joint Genome Institute"/>
            <person name="Kuo A."/>
            <person name="Girlanda M."/>
            <person name="Perotto S."/>
            <person name="Kohler A."/>
            <person name="Nagy L.G."/>
            <person name="Floudas D."/>
            <person name="Copeland A."/>
            <person name="Barry K.W."/>
            <person name="Cichocki N."/>
            <person name="Veneault-Fourrey C."/>
            <person name="LaButti K."/>
            <person name="Lindquist E.A."/>
            <person name="Lipzen A."/>
            <person name="Lundell T."/>
            <person name="Morin E."/>
            <person name="Murat C."/>
            <person name="Sun H."/>
            <person name="Tunlid A."/>
            <person name="Henrissat B."/>
            <person name="Grigoriev I.V."/>
            <person name="Hibbett D.S."/>
            <person name="Martin F."/>
            <person name="Nordberg H.P."/>
            <person name="Cantor M.N."/>
            <person name="Hua S.X."/>
        </authorList>
    </citation>
    <scope>NUCLEOTIDE SEQUENCE [LARGE SCALE GENOMIC DNA]</scope>
    <source>
        <strain evidence="2 3">MUT 4182</strain>
    </source>
</reference>
<dbReference type="AlphaFoldDB" id="A0A0C3QH10"/>
<evidence type="ECO:0000313" key="2">
    <source>
        <dbReference type="EMBL" id="KIO25731.1"/>
    </source>
</evidence>
<reference evidence="3" key="2">
    <citation type="submission" date="2015-01" db="EMBL/GenBank/DDBJ databases">
        <title>Evolutionary Origins and Diversification of the Mycorrhizal Mutualists.</title>
        <authorList>
            <consortium name="DOE Joint Genome Institute"/>
            <consortium name="Mycorrhizal Genomics Consortium"/>
            <person name="Kohler A."/>
            <person name="Kuo A."/>
            <person name="Nagy L.G."/>
            <person name="Floudas D."/>
            <person name="Copeland A."/>
            <person name="Barry K.W."/>
            <person name="Cichocki N."/>
            <person name="Veneault-Fourrey C."/>
            <person name="LaButti K."/>
            <person name="Lindquist E.A."/>
            <person name="Lipzen A."/>
            <person name="Lundell T."/>
            <person name="Morin E."/>
            <person name="Murat C."/>
            <person name="Riley R."/>
            <person name="Ohm R."/>
            <person name="Sun H."/>
            <person name="Tunlid A."/>
            <person name="Henrissat B."/>
            <person name="Grigoriev I.V."/>
            <person name="Hibbett D.S."/>
            <person name="Martin F."/>
        </authorList>
    </citation>
    <scope>NUCLEOTIDE SEQUENCE [LARGE SCALE GENOMIC DNA]</scope>
    <source>
        <strain evidence="3">MUT 4182</strain>
    </source>
</reference>
<name>A0A0C3QH10_9AGAM</name>
<protein>
    <submittedName>
        <fullName evidence="2">Uncharacterized protein</fullName>
    </submittedName>
</protein>
<keyword evidence="3" id="KW-1185">Reference proteome</keyword>
<proteinExistence type="predicted"/>
<evidence type="ECO:0000256" key="1">
    <source>
        <dbReference type="SAM" id="MobiDB-lite"/>
    </source>
</evidence>